<evidence type="ECO:0000313" key="1">
    <source>
        <dbReference type="EMBL" id="TFK89607.1"/>
    </source>
</evidence>
<evidence type="ECO:0000313" key="2">
    <source>
        <dbReference type="Proteomes" id="UP000308197"/>
    </source>
</evidence>
<protein>
    <submittedName>
        <fullName evidence="1">Uncharacterized protein</fullName>
    </submittedName>
</protein>
<reference evidence="1 2" key="1">
    <citation type="journal article" date="2019" name="Nat. Ecol. Evol.">
        <title>Megaphylogeny resolves global patterns of mushroom evolution.</title>
        <authorList>
            <person name="Varga T."/>
            <person name="Krizsan K."/>
            <person name="Foldi C."/>
            <person name="Dima B."/>
            <person name="Sanchez-Garcia M."/>
            <person name="Sanchez-Ramirez S."/>
            <person name="Szollosi G.J."/>
            <person name="Szarkandi J.G."/>
            <person name="Papp V."/>
            <person name="Albert L."/>
            <person name="Andreopoulos W."/>
            <person name="Angelini C."/>
            <person name="Antonin V."/>
            <person name="Barry K.W."/>
            <person name="Bougher N.L."/>
            <person name="Buchanan P."/>
            <person name="Buyck B."/>
            <person name="Bense V."/>
            <person name="Catcheside P."/>
            <person name="Chovatia M."/>
            <person name="Cooper J."/>
            <person name="Damon W."/>
            <person name="Desjardin D."/>
            <person name="Finy P."/>
            <person name="Geml J."/>
            <person name="Haridas S."/>
            <person name="Hughes K."/>
            <person name="Justo A."/>
            <person name="Karasinski D."/>
            <person name="Kautmanova I."/>
            <person name="Kiss B."/>
            <person name="Kocsube S."/>
            <person name="Kotiranta H."/>
            <person name="LaButti K.M."/>
            <person name="Lechner B.E."/>
            <person name="Liimatainen K."/>
            <person name="Lipzen A."/>
            <person name="Lukacs Z."/>
            <person name="Mihaltcheva S."/>
            <person name="Morgado L.N."/>
            <person name="Niskanen T."/>
            <person name="Noordeloos M.E."/>
            <person name="Ohm R.A."/>
            <person name="Ortiz-Santana B."/>
            <person name="Ovrebo C."/>
            <person name="Racz N."/>
            <person name="Riley R."/>
            <person name="Savchenko A."/>
            <person name="Shiryaev A."/>
            <person name="Soop K."/>
            <person name="Spirin V."/>
            <person name="Szebenyi C."/>
            <person name="Tomsovsky M."/>
            <person name="Tulloss R.E."/>
            <person name="Uehling J."/>
            <person name="Grigoriev I.V."/>
            <person name="Vagvolgyi C."/>
            <person name="Papp T."/>
            <person name="Martin F.M."/>
            <person name="Miettinen O."/>
            <person name="Hibbett D.S."/>
            <person name="Nagy L.G."/>
        </authorList>
    </citation>
    <scope>NUCLEOTIDE SEQUENCE [LARGE SCALE GENOMIC DNA]</scope>
    <source>
        <strain evidence="1 2">HHB13444</strain>
    </source>
</reference>
<proteinExistence type="predicted"/>
<sequence>MSSRSLFLVFHVSHISTTPVPNHIWYGQCIVGLLCMCTVVDTSSLLGIHSSRLVLVTSRIPRYYPHLASRILHPIPITYHPQSHHRPISFSIFASSPPISMAHQFVSPPD</sequence>
<accession>A0A5C3PKI2</accession>
<organism evidence="1 2">
    <name type="scientific">Polyporus arcularius HHB13444</name>
    <dbReference type="NCBI Taxonomy" id="1314778"/>
    <lineage>
        <taxon>Eukaryota</taxon>
        <taxon>Fungi</taxon>
        <taxon>Dikarya</taxon>
        <taxon>Basidiomycota</taxon>
        <taxon>Agaricomycotina</taxon>
        <taxon>Agaricomycetes</taxon>
        <taxon>Polyporales</taxon>
        <taxon>Polyporaceae</taxon>
        <taxon>Polyporus</taxon>
    </lineage>
</organism>
<dbReference type="EMBL" id="ML211071">
    <property type="protein sequence ID" value="TFK89607.1"/>
    <property type="molecule type" value="Genomic_DNA"/>
</dbReference>
<gene>
    <name evidence="1" type="ORF">K466DRAFT_19959</name>
</gene>
<dbReference type="Proteomes" id="UP000308197">
    <property type="component" value="Unassembled WGS sequence"/>
</dbReference>
<keyword evidence="2" id="KW-1185">Reference proteome</keyword>
<name>A0A5C3PKI2_9APHY</name>
<dbReference type="AlphaFoldDB" id="A0A5C3PKI2"/>
<dbReference type="InParanoid" id="A0A5C3PKI2"/>